<dbReference type="OrthoDB" id="9811314at2"/>
<feature type="signal peptide" evidence="3">
    <location>
        <begin position="1"/>
        <end position="30"/>
    </location>
</feature>
<evidence type="ECO:0000259" key="4">
    <source>
        <dbReference type="Pfam" id="PF00675"/>
    </source>
</evidence>
<evidence type="ECO:0000313" key="7">
    <source>
        <dbReference type="Proteomes" id="UP000317214"/>
    </source>
</evidence>
<feature type="domain" description="Peptidase M16 N-terminal" evidence="4">
    <location>
        <begin position="53"/>
        <end position="190"/>
    </location>
</feature>
<dbReference type="RefSeq" id="WP_141492067.1">
    <property type="nucleotide sequence ID" value="NZ_CP032485.1"/>
</dbReference>
<dbReference type="KEGG" id="ntn:D5366_01995"/>
<dbReference type="EMBL" id="CP032485">
    <property type="protein sequence ID" value="QDH25764.1"/>
    <property type="molecule type" value="Genomic_DNA"/>
</dbReference>
<dbReference type="InterPro" id="IPR007863">
    <property type="entry name" value="Peptidase_M16_C"/>
</dbReference>
<dbReference type="PANTHER" id="PTHR11851">
    <property type="entry name" value="METALLOPROTEASE"/>
    <property type="match status" value="1"/>
</dbReference>
<dbReference type="Pfam" id="PF05193">
    <property type="entry name" value="Peptidase_M16_C"/>
    <property type="match status" value="2"/>
</dbReference>
<name>A0A4Y6V8U1_9PROT</name>
<sequence length="898" mass="96457">MPSFARFPRAALLAASILASPVFISSHANAQATSGAQDESNVTRATLSNGLKIVIVSDPLAPVVQTMINYETGSVNAPKGFSGTAHALEHMMFNGSQSLSRDQLSTISAQLGNNDNADTTSDVTQYYFTAPAANLDVPLQIEAGRMRGLNITDAEWAHEKGAIEQEVSRDLSSPFYRMFAQIRGIIFKDTPYEEDALGSRPSFDKTTATTLRTFYNQWYGPNNATLVITGDVNPKAALAQAEAAFGKIPAITLPKRPEVHPEPIKAQAIKLDTDLPATFLVNAWQAPGARDKDYAAFTLLADVLGSNRADLFGLVPSGKALGTGFEYDPDPQAGLAFSYAALPSSANPEPLRQAIAAVFAHYRQNGIPEDLIEAARRKEIASIEFNANSISSLANTWSQALTFNHLSSPQDMITAFHKVTKAQIDELAKKLLDPEHMLTVTLTPNNKGVATGAKGFGGAESFSSPPSRKVALPSWATNALSRLTLPPAAAIPTAYTLSNGIRLIVQPEHVSHTVVLQGMIRQNADLQEPSGKEGLSSLTSSLFLFGSKQHDRLALARAFDDLAASETAGASFSVSALSDAFPKALNLLAEHELNPAFPAQAFRIEQTQAAQSTAGLMQSPSYKFNKARHAALVPANDPTLREATPKTIMGLTLPDVQNYYAATYRPDLTTIVVIGDITPEAARDEVEKAFGGWKAQGPMPQIDLPTVPLSKSSKINTADPGRSQDEVHLSETIGLNVNDPQHYALTVGNTILGEGFSSLLMQDLRVKTGYVYGVGSSFNYSRTRASFSISFGSDPSKVSKAREHALQDVETMRVKPVSDDTLNLAKAALLRDLPIERSSFDGLADNILSLSSLGRPLDTPNRMAQAIYTMTPQQVQAAFAQWVRPNDLAQAVLGPAPQ</sequence>
<feature type="domain" description="Peptidase M16 C-terminal" evidence="5">
    <location>
        <begin position="651"/>
        <end position="829"/>
    </location>
</feature>
<dbReference type="InterPro" id="IPR011249">
    <property type="entry name" value="Metalloenz_LuxS/M16"/>
</dbReference>
<keyword evidence="2" id="KW-0645">Protease</keyword>
<keyword evidence="2" id="KW-0378">Hydrolase</keyword>
<evidence type="ECO:0000256" key="2">
    <source>
        <dbReference type="ARBA" id="ARBA00023049"/>
    </source>
</evidence>
<comment type="similarity">
    <text evidence="1">Belongs to the peptidase M16 family.</text>
</comment>
<dbReference type="InterPro" id="IPR011765">
    <property type="entry name" value="Pept_M16_N"/>
</dbReference>
<organism evidence="6 7">
    <name type="scientific">Neokomagataea tanensis</name>
    <dbReference type="NCBI Taxonomy" id="661191"/>
    <lineage>
        <taxon>Bacteria</taxon>
        <taxon>Pseudomonadati</taxon>
        <taxon>Pseudomonadota</taxon>
        <taxon>Alphaproteobacteria</taxon>
        <taxon>Acetobacterales</taxon>
        <taxon>Acetobacteraceae</taxon>
        <taxon>Neokomagataea</taxon>
    </lineage>
</organism>
<dbReference type="SUPFAM" id="SSF63411">
    <property type="entry name" value="LuxS/MPP-like metallohydrolase"/>
    <property type="match status" value="4"/>
</dbReference>
<dbReference type="Gene3D" id="3.30.830.10">
    <property type="entry name" value="Metalloenzyme, LuxS/M16 peptidase-like"/>
    <property type="match status" value="4"/>
</dbReference>
<accession>A0A4Y6V8U1</accession>
<evidence type="ECO:0000259" key="5">
    <source>
        <dbReference type="Pfam" id="PF05193"/>
    </source>
</evidence>
<keyword evidence="7" id="KW-1185">Reference proteome</keyword>
<feature type="chain" id="PRO_5021242275" evidence="3">
    <location>
        <begin position="31"/>
        <end position="898"/>
    </location>
</feature>
<dbReference type="AlphaFoldDB" id="A0A4Y6V8U1"/>
<keyword evidence="3" id="KW-0732">Signal</keyword>
<dbReference type="PANTHER" id="PTHR11851:SF49">
    <property type="entry name" value="MITOCHONDRIAL-PROCESSING PEPTIDASE SUBUNIT ALPHA"/>
    <property type="match status" value="1"/>
</dbReference>
<gene>
    <name evidence="6" type="ORF">D5366_01995</name>
</gene>
<feature type="domain" description="Peptidase M16 C-terminal" evidence="5">
    <location>
        <begin position="207"/>
        <end position="377"/>
    </location>
</feature>
<protein>
    <submittedName>
        <fullName evidence="6">Insulinase family protein</fullName>
    </submittedName>
</protein>
<dbReference type="InterPro" id="IPR050361">
    <property type="entry name" value="MPP/UQCRC_Complex"/>
</dbReference>
<dbReference type="Pfam" id="PF00675">
    <property type="entry name" value="Peptidase_M16"/>
    <property type="match status" value="1"/>
</dbReference>
<proteinExistence type="inferred from homology"/>
<keyword evidence="2" id="KW-0482">Metalloprotease</keyword>
<evidence type="ECO:0000256" key="3">
    <source>
        <dbReference type="SAM" id="SignalP"/>
    </source>
</evidence>
<evidence type="ECO:0000313" key="6">
    <source>
        <dbReference type="EMBL" id="QDH25764.1"/>
    </source>
</evidence>
<reference evidence="6 7" key="1">
    <citation type="submission" date="2018-09" db="EMBL/GenBank/DDBJ databases">
        <title>The complete genome sequence of Neokomagataea tanensis NBRC 106556(T).</title>
        <authorList>
            <person name="Chua K.-O."/>
            <person name="See-Too W.-S."/>
            <person name="Hong K.-W."/>
            <person name="Yin W.-F."/>
            <person name="Chan K.-G."/>
        </authorList>
    </citation>
    <scope>NUCLEOTIDE SEQUENCE [LARGE SCALE GENOMIC DNA]</scope>
    <source>
        <strain evidence="7">AH13 \ NBRC 106556</strain>
    </source>
</reference>
<evidence type="ECO:0000256" key="1">
    <source>
        <dbReference type="ARBA" id="ARBA00007261"/>
    </source>
</evidence>
<dbReference type="Proteomes" id="UP000317214">
    <property type="component" value="Chromosome"/>
</dbReference>
<dbReference type="GO" id="GO:0046872">
    <property type="term" value="F:metal ion binding"/>
    <property type="evidence" value="ECO:0007669"/>
    <property type="project" value="InterPro"/>
</dbReference>